<reference evidence="1" key="1">
    <citation type="submission" date="2022-10" db="EMBL/GenBank/DDBJ databases">
        <title>Culturing micro-colonial fungi from biological soil crusts in the Mojave desert and describing Neophaeococcomyces mojavensis, and introducing the new genera and species Taxawa tesnikishii.</title>
        <authorList>
            <person name="Kurbessoian T."/>
            <person name="Stajich J.E."/>
        </authorList>
    </citation>
    <scope>NUCLEOTIDE SEQUENCE</scope>
    <source>
        <strain evidence="1">JES_112</strain>
    </source>
</reference>
<accession>A0ACC3AK44</accession>
<gene>
    <name evidence="1" type="ORF">H2198_000451</name>
</gene>
<keyword evidence="2" id="KW-1185">Reference proteome</keyword>
<evidence type="ECO:0000313" key="1">
    <source>
        <dbReference type="EMBL" id="KAJ9664233.1"/>
    </source>
</evidence>
<evidence type="ECO:0000313" key="2">
    <source>
        <dbReference type="Proteomes" id="UP001172386"/>
    </source>
</evidence>
<name>A0ACC3AK44_9EURO</name>
<proteinExistence type="predicted"/>
<comment type="caution">
    <text evidence="1">The sequence shown here is derived from an EMBL/GenBank/DDBJ whole genome shotgun (WGS) entry which is preliminary data.</text>
</comment>
<dbReference type="EMBL" id="JAPDRQ010000004">
    <property type="protein sequence ID" value="KAJ9664233.1"/>
    <property type="molecule type" value="Genomic_DNA"/>
</dbReference>
<dbReference type="Proteomes" id="UP001172386">
    <property type="component" value="Unassembled WGS sequence"/>
</dbReference>
<organism evidence="1 2">
    <name type="scientific">Neophaeococcomyces mojaviensis</name>
    <dbReference type="NCBI Taxonomy" id="3383035"/>
    <lineage>
        <taxon>Eukaryota</taxon>
        <taxon>Fungi</taxon>
        <taxon>Dikarya</taxon>
        <taxon>Ascomycota</taxon>
        <taxon>Pezizomycotina</taxon>
        <taxon>Eurotiomycetes</taxon>
        <taxon>Chaetothyriomycetidae</taxon>
        <taxon>Chaetothyriales</taxon>
        <taxon>Chaetothyriales incertae sedis</taxon>
        <taxon>Neophaeococcomyces</taxon>
    </lineage>
</organism>
<protein>
    <submittedName>
        <fullName evidence="1">Uncharacterized protein</fullName>
    </submittedName>
</protein>
<sequence length="219" mass="24425">MPSKPNKPQPSAISSFISSADTKSPREALALEIFHNLRYQHRWTDLKLHSLSPPPLLTQAPSDSHSQSPNRNKSPTGRSKSPARDDTIYLISGQPPRTMYVHPDLQKRMLRDGIDETAVEGQREWVIPLSVGEKWTLKRFCHVFNGLPEREPVRVRPSASETTEAAAGATTNSESNSEFEWKDNKRVILGMLAHNGMGGDGTVAYYIVQEGEVKPRQNG</sequence>